<keyword evidence="3" id="KW-0862">Zinc</keyword>
<dbReference type="AlphaFoldDB" id="A0A3M8DUZ1"/>
<proteinExistence type="predicted"/>
<evidence type="ECO:0000256" key="2">
    <source>
        <dbReference type="ARBA" id="ARBA00022771"/>
    </source>
</evidence>
<dbReference type="Pfam" id="PF01258">
    <property type="entry name" value="zf-dskA_traR"/>
    <property type="match status" value="1"/>
</dbReference>
<keyword evidence="8" id="KW-1185">Reference proteome</keyword>
<organism evidence="7 8">
    <name type="scientific">Brevibacillus fluminis</name>
    <dbReference type="NCBI Taxonomy" id="511487"/>
    <lineage>
        <taxon>Bacteria</taxon>
        <taxon>Bacillati</taxon>
        <taxon>Bacillota</taxon>
        <taxon>Bacilli</taxon>
        <taxon>Bacillales</taxon>
        <taxon>Paenibacillaceae</taxon>
        <taxon>Brevibacillus</taxon>
    </lineage>
</organism>
<dbReference type="PANTHER" id="PTHR33823:SF4">
    <property type="entry name" value="GENERAL STRESS PROTEIN 16O"/>
    <property type="match status" value="1"/>
</dbReference>
<keyword evidence="1" id="KW-0479">Metal-binding</keyword>
<dbReference type="OrthoDB" id="9811543at2"/>
<dbReference type="InterPro" id="IPR000962">
    <property type="entry name" value="Znf_DskA_TraR"/>
</dbReference>
<dbReference type="NCBIfam" id="TIGR02890">
    <property type="entry name" value="bacill_yteA"/>
    <property type="match status" value="1"/>
</dbReference>
<evidence type="ECO:0000256" key="5">
    <source>
        <dbReference type="SAM" id="MobiDB-lite"/>
    </source>
</evidence>
<dbReference type="SUPFAM" id="SSF109635">
    <property type="entry name" value="DnaK suppressor protein DksA, alpha-hairpin domain"/>
    <property type="match status" value="1"/>
</dbReference>
<dbReference type="GO" id="GO:0008270">
    <property type="term" value="F:zinc ion binding"/>
    <property type="evidence" value="ECO:0007669"/>
    <property type="project" value="UniProtKB-KW"/>
</dbReference>
<gene>
    <name evidence="7" type="ORF">EDM56_06120</name>
</gene>
<name>A0A3M8DUZ1_9BACL</name>
<evidence type="ECO:0000256" key="4">
    <source>
        <dbReference type="PROSITE-ProRule" id="PRU00510"/>
    </source>
</evidence>
<evidence type="ECO:0000256" key="1">
    <source>
        <dbReference type="ARBA" id="ARBA00022723"/>
    </source>
</evidence>
<dbReference type="InterPro" id="IPR037187">
    <property type="entry name" value="DnaK_N"/>
</dbReference>
<dbReference type="InterPro" id="IPR014240">
    <property type="entry name" value="YteA"/>
</dbReference>
<evidence type="ECO:0000313" key="7">
    <source>
        <dbReference type="EMBL" id="RNB91305.1"/>
    </source>
</evidence>
<reference evidence="7 8" key="1">
    <citation type="submission" date="2018-10" db="EMBL/GenBank/DDBJ databases">
        <title>Phylogenomics of Brevibacillus.</title>
        <authorList>
            <person name="Dunlap C."/>
        </authorList>
    </citation>
    <scope>NUCLEOTIDE SEQUENCE [LARGE SCALE GENOMIC DNA]</scope>
    <source>
        <strain evidence="7 8">JCM 15716</strain>
    </source>
</reference>
<comment type="caution">
    <text evidence="7">The sequence shown here is derived from an EMBL/GenBank/DDBJ whole genome shotgun (WGS) entry which is preliminary data.</text>
</comment>
<dbReference type="Proteomes" id="UP000271031">
    <property type="component" value="Unassembled WGS sequence"/>
</dbReference>
<dbReference type="Gene3D" id="1.20.120.910">
    <property type="entry name" value="DksA, coiled-coil domain"/>
    <property type="match status" value="1"/>
</dbReference>
<dbReference type="EMBL" id="RHHQ01000006">
    <property type="protein sequence ID" value="RNB91305.1"/>
    <property type="molecule type" value="Genomic_DNA"/>
</dbReference>
<protein>
    <submittedName>
        <fullName evidence="7">Molecular chaperone DnaK</fullName>
    </submittedName>
</protein>
<accession>A0A3M8DUZ1</accession>
<dbReference type="SUPFAM" id="SSF57716">
    <property type="entry name" value="Glucocorticoid receptor-like (DNA-binding domain)"/>
    <property type="match status" value="1"/>
</dbReference>
<dbReference type="PANTHER" id="PTHR33823">
    <property type="entry name" value="RNA POLYMERASE-BINDING TRANSCRIPTION FACTOR DKSA-RELATED"/>
    <property type="match status" value="1"/>
</dbReference>
<feature type="domain" description="Zinc finger DksA/TraR C4-type" evidence="6">
    <location>
        <begin position="108"/>
        <end position="136"/>
    </location>
</feature>
<keyword evidence="2" id="KW-0863">Zinc-finger</keyword>
<comment type="caution">
    <text evidence="4">Lacks conserved residue(s) required for the propagation of feature annotation.</text>
</comment>
<evidence type="ECO:0000313" key="8">
    <source>
        <dbReference type="Proteomes" id="UP000271031"/>
    </source>
</evidence>
<evidence type="ECO:0000259" key="6">
    <source>
        <dbReference type="Pfam" id="PF01258"/>
    </source>
</evidence>
<feature type="compositionally biased region" description="Acidic residues" evidence="5">
    <location>
        <begin position="258"/>
        <end position="267"/>
    </location>
</feature>
<feature type="region of interest" description="Disordered" evidence="5">
    <location>
        <begin position="252"/>
        <end position="276"/>
    </location>
</feature>
<evidence type="ECO:0000256" key="3">
    <source>
        <dbReference type="ARBA" id="ARBA00022833"/>
    </source>
</evidence>
<dbReference type="PROSITE" id="PS51128">
    <property type="entry name" value="ZF_DKSA_2"/>
    <property type="match status" value="1"/>
</dbReference>
<sequence length="276" mass="31780">MRHTTRNNCTSKTSKTKDGAIVDQTFLNQCKEQLLAQRQDLEARLKENSHYDLEESMKGSIEELSMYDNHPADIGSEMFEREKDIALYSLDRETLKEIDTALERMEQGTYGICTVCNQPIPQERLEALPQAMTCKEHAPSPFVDTSRPIEEEFLKPPFGRTSLDEKEGQNGFDGEDAWQIVESWGTSSTAFSFNDNDRTDYGQMYIESDEEEGFVEPVEEIGYTDMYGNVGPDSVHFMRSGMYDEYMRNKEGKGNYLDYDDYEDERAENEGRTDLL</sequence>